<dbReference type="AlphaFoldDB" id="A0ABC9VZT4"/>
<protein>
    <submittedName>
        <fullName evidence="1">Uncharacterized protein</fullName>
    </submittedName>
</protein>
<name>A0ABC9VZT4_GRUJA</name>
<evidence type="ECO:0000313" key="2">
    <source>
        <dbReference type="Proteomes" id="UP001623348"/>
    </source>
</evidence>
<gene>
    <name evidence="1" type="ORF">GRJ2_000300100</name>
</gene>
<dbReference type="EMBL" id="BAAFJT010000001">
    <property type="protein sequence ID" value="GAB0178348.1"/>
    <property type="molecule type" value="Genomic_DNA"/>
</dbReference>
<organism evidence="1 2">
    <name type="scientific">Grus japonensis</name>
    <name type="common">Japanese crane</name>
    <name type="synonym">Red-crowned crane</name>
    <dbReference type="NCBI Taxonomy" id="30415"/>
    <lineage>
        <taxon>Eukaryota</taxon>
        <taxon>Metazoa</taxon>
        <taxon>Chordata</taxon>
        <taxon>Craniata</taxon>
        <taxon>Vertebrata</taxon>
        <taxon>Euteleostomi</taxon>
        <taxon>Archelosauria</taxon>
        <taxon>Archosauria</taxon>
        <taxon>Dinosauria</taxon>
        <taxon>Saurischia</taxon>
        <taxon>Theropoda</taxon>
        <taxon>Coelurosauria</taxon>
        <taxon>Aves</taxon>
        <taxon>Neognathae</taxon>
        <taxon>Neoaves</taxon>
        <taxon>Gruiformes</taxon>
        <taxon>Gruidae</taxon>
        <taxon>Grus</taxon>
    </lineage>
</organism>
<proteinExistence type="predicted"/>
<comment type="caution">
    <text evidence="1">The sequence shown here is derived from an EMBL/GenBank/DDBJ whole genome shotgun (WGS) entry which is preliminary data.</text>
</comment>
<evidence type="ECO:0000313" key="1">
    <source>
        <dbReference type="EMBL" id="GAB0178348.1"/>
    </source>
</evidence>
<accession>A0ABC9VZT4</accession>
<keyword evidence="2" id="KW-1185">Reference proteome</keyword>
<dbReference type="Proteomes" id="UP001623348">
    <property type="component" value="Unassembled WGS sequence"/>
</dbReference>
<sequence length="138" mass="14753">MLRSSLPSVYLVVAKLTRRQEFGAKTQSQYVAFLLIPTHHQLAQGLQEISPGREASCLELSMNEREDAGCWRTPSVPLGVPLGQAAPMAESSNVACCSSELHASAGWLGAASHPLQLARGHCCTPAGDDLCHVFISPK</sequence>
<reference evidence="1 2" key="1">
    <citation type="submission" date="2024-06" db="EMBL/GenBank/DDBJ databases">
        <title>The draft genome of Grus japonensis, version 3.</title>
        <authorList>
            <person name="Nabeshima K."/>
            <person name="Suzuki S."/>
            <person name="Onuma M."/>
        </authorList>
    </citation>
    <scope>NUCLEOTIDE SEQUENCE [LARGE SCALE GENOMIC DNA]</scope>
    <source>
        <strain evidence="1 2">451A</strain>
    </source>
</reference>